<keyword evidence="7 9" id="KW-1133">Transmembrane helix</keyword>
<comment type="subcellular location">
    <subcellularLocation>
        <location evidence="1">Cell inner membrane</location>
        <topology evidence="1">Multi-pass membrane protein</topology>
    </subcellularLocation>
    <subcellularLocation>
        <location evidence="9">Cell membrane</location>
        <topology evidence="9">Multi-pass membrane protein</topology>
    </subcellularLocation>
</comment>
<keyword evidence="3 9" id="KW-0813">Transport</keyword>
<evidence type="ECO:0000256" key="4">
    <source>
        <dbReference type="ARBA" id="ARBA00022475"/>
    </source>
</evidence>
<feature type="transmembrane region" description="Helical" evidence="9">
    <location>
        <begin position="142"/>
        <end position="160"/>
    </location>
</feature>
<dbReference type="GO" id="GO:0022857">
    <property type="term" value="F:transmembrane transporter activity"/>
    <property type="evidence" value="ECO:0007669"/>
    <property type="project" value="InterPro"/>
</dbReference>
<dbReference type="InterPro" id="IPR035906">
    <property type="entry name" value="MetI-like_sf"/>
</dbReference>
<keyword evidence="4" id="KW-1003">Cell membrane</keyword>
<organism evidence="11 12">
    <name type="scientific">Acinetobacter larvae</name>
    <dbReference type="NCBI Taxonomy" id="1789224"/>
    <lineage>
        <taxon>Bacteria</taxon>
        <taxon>Pseudomonadati</taxon>
        <taxon>Pseudomonadota</taxon>
        <taxon>Gammaproteobacteria</taxon>
        <taxon>Moraxellales</taxon>
        <taxon>Moraxellaceae</taxon>
        <taxon>Acinetobacter</taxon>
    </lineage>
</organism>
<evidence type="ECO:0000256" key="6">
    <source>
        <dbReference type="ARBA" id="ARBA00022970"/>
    </source>
</evidence>
<evidence type="ECO:0000313" key="11">
    <source>
        <dbReference type="EMBL" id="AOA59382.1"/>
    </source>
</evidence>
<dbReference type="AlphaFoldDB" id="A0A1B2M2G7"/>
<dbReference type="EMBL" id="CP016895">
    <property type="protein sequence ID" value="AOA59382.1"/>
    <property type="molecule type" value="Genomic_DNA"/>
</dbReference>
<dbReference type="Gene3D" id="1.10.3720.10">
    <property type="entry name" value="MetI-like"/>
    <property type="match status" value="1"/>
</dbReference>
<feature type="domain" description="ABC transmembrane type-1" evidence="10">
    <location>
        <begin position="55"/>
        <end position="263"/>
    </location>
</feature>
<dbReference type="GO" id="GO:0043190">
    <property type="term" value="C:ATP-binding cassette (ABC) transporter complex"/>
    <property type="evidence" value="ECO:0007669"/>
    <property type="project" value="InterPro"/>
</dbReference>
<dbReference type="STRING" id="1789224.BFG52_14140"/>
<feature type="transmembrane region" description="Helical" evidence="9">
    <location>
        <begin position="58"/>
        <end position="82"/>
    </location>
</feature>
<gene>
    <name evidence="11" type="ORF">BFG52_14140</name>
</gene>
<accession>A0A1B2M2G7</accession>
<dbReference type="OrthoDB" id="6534575at2"/>
<dbReference type="NCBIfam" id="TIGR01726">
    <property type="entry name" value="HEQRo_perm_3TM"/>
    <property type="match status" value="1"/>
</dbReference>
<protein>
    <submittedName>
        <fullName evidence="11">Amino acid transporter</fullName>
    </submittedName>
</protein>
<evidence type="ECO:0000256" key="3">
    <source>
        <dbReference type="ARBA" id="ARBA00022448"/>
    </source>
</evidence>
<feature type="transmembrane region" description="Helical" evidence="9">
    <location>
        <begin position="212"/>
        <end position="230"/>
    </location>
</feature>
<evidence type="ECO:0000256" key="7">
    <source>
        <dbReference type="ARBA" id="ARBA00022989"/>
    </source>
</evidence>
<proteinExistence type="inferred from homology"/>
<dbReference type="InterPro" id="IPR000515">
    <property type="entry name" value="MetI-like"/>
</dbReference>
<sequence length="281" mass="30812">MSVGSLNWTAYCLASNEYGLDKAQWAESICQHMGGASYSAVAEAPTWLQLLGNGVWTMLWTSIAAFIVAFIVGSCIGILRTLPNKLIATLATCYVELFRNIPLLVQLFFWAFVFPALLPLSLSTGSGEMVAGGWWQNILNDNPAVIGVFALGLYTAARIAEQVRAGILTVSQGQKYAAYAVGFSLAQSYRYVILPVAYRIVWPTLTSEAMNVFKNSAVLYALSVLNFFAYTKTMREETSQDIIILILSTPVYLVITYSIKLMMSWFEKRMAVPGLGSGGKS</sequence>
<dbReference type="KEGG" id="ala:BFG52_14140"/>
<evidence type="ECO:0000259" key="10">
    <source>
        <dbReference type="PROSITE" id="PS50928"/>
    </source>
</evidence>
<keyword evidence="8 9" id="KW-0472">Membrane</keyword>
<name>A0A1B2M2G7_9GAMM</name>
<reference evidence="11 12" key="1">
    <citation type="submission" date="2016-08" db="EMBL/GenBank/DDBJ databases">
        <authorList>
            <person name="Seilhamer J.J."/>
        </authorList>
    </citation>
    <scope>NUCLEOTIDE SEQUENCE [LARGE SCALE GENOMIC DNA]</scope>
    <source>
        <strain evidence="11 12">BRTC-1</strain>
    </source>
</reference>
<feature type="transmembrane region" description="Helical" evidence="9">
    <location>
        <begin position="242"/>
        <end position="266"/>
    </location>
</feature>
<dbReference type="SUPFAM" id="SSF161098">
    <property type="entry name" value="MetI-like"/>
    <property type="match status" value="1"/>
</dbReference>
<evidence type="ECO:0000256" key="8">
    <source>
        <dbReference type="ARBA" id="ARBA00023136"/>
    </source>
</evidence>
<dbReference type="GO" id="GO:0006865">
    <property type="term" value="P:amino acid transport"/>
    <property type="evidence" value="ECO:0007669"/>
    <property type="project" value="UniProtKB-KW"/>
</dbReference>
<evidence type="ECO:0000256" key="9">
    <source>
        <dbReference type="RuleBase" id="RU363032"/>
    </source>
</evidence>
<evidence type="ECO:0000313" key="12">
    <source>
        <dbReference type="Proteomes" id="UP000093391"/>
    </source>
</evidence>
<dbReference type="CDD" id="cd06261">
    <property type="entry name" value="TM_PBP2"/>
    <property type="match status" value="1"/>
</dbReference>
<keyword evidence="12" id="KW-1185">Reference proteome</keyword>
<dbReference type="PANTHER" id="PTHR30614">
    <property type="entry name" value="MEMBRANE COMPONENT OF AMINO ACID ABC TRANSPORTER"/>
    <property type="match status" value="1"/>
</dbReference>
<evidence type="ECO:0000256" key="1">
    <source>
        <dbReference type="ARBA" id="ARBA00004429"/>
    </source>
</evidence>
<dbReference type="PANTHER" id="PTHR30614:SF42">
    <property type="entry name" value="GLUTAMATE_ASPARTATE IMPORT PERMEASE PROTEIN GLTJ"/>
    <property type="match status" value="1"/>
</dbReference>
<dbReference type="InterPro" id="IPR010065">
    <property type="entry name" value="AA_ABC_transptr_permease_3TM"/>
</dbReference>
<feature type="transmembrane region" description="Helical" evidence="9">
    <location>
        <begin position="103"/>
        <end position="122"/>
    </location>
</feature>
<dbReference type="InterPro" id="IPR043429">
    <property type="entry name" value="ArtM/GltK/GlnP/TcyL/YhdX-like"/>
</dbReference>
<dbReference type="RefSeq" id="WP_067557622.1">
    <property type="nucleotide sequence ID" value="NZ_CP016895.1"/>
</dbReference>
<keyword evidence="5 9" id="KW-0812">Transmembrane</keyword>
<dbReference type="Proteomes" id="UP000093391">
    <property type="component" value="Chromosome"/>
</dbReference>
<comment type="similarity">
    <text evidence="2">Belongs to the binding-protein-dependent transport system permease family. HisMQ subfamily.</text>
</comment>
<dbReference type="PROSITE" id="PS50928">
    <property type="entry name" value="ABC_TM1"/>
    <property type="match status" value="1"/>
</dbReference>
<feature type="transmembrane region" description="Helical" evidence="9">
    <location>
        <begin position="176"/>
        <end position="200"/>
    </location>
</feature>
<evidence type="ECO:0000256" key="5">
    <source>
        <dbReference type="ARBA" id="ARBA00022692"/>
    </source>
</evidence>
<evidence type="ECO:0000256" key="2">
    <source>
        <dbReference type="ARBA" id="ARBA00010072"/>
    </source>
</evidence>
<keyword evidence="6" id="KW-0029">Amino-acid transport</keyword>
<dbReference type="Pfam" id="PF00528">
    <property type="entry name" value="BPD_transp_1"/>
    <property type="match status" value="1"/>
</dbReference>